<dbReference type="OrthoDB" id="1271222at2"/>
<proteinExistence type="predicted"/>
<sequence>MNKFLKIVMALVVIVLVWGYLSSDGCEDTGNVPTDDKYVKNWSSSSEAPIGVARAFVKNNNRDCGEFYIRESKESSGEYLVACSRDGETWNYYIVWASIEKVMGPFSDNITPPR</sequence>
<comment type="caution">
    <text evidence="1">The sequence shown here is derived from an EMBL/GenBank/DDBJ whole genome shotgun (WGS) entry which is preliminary data.</text>
</comment>
<dbReference type="RefSeq" id="WP_120514026.1">
    <property type="nucleotide sequence ID" value="NZ_QXZY01000001.1"/>
</dbReference>
<gene>
    <name evidence="1" type="ORF">EG028_00135</name>
</gene>
<dbReference type="Proteomes" id="UP000279089">
    <property type="component" value="Unassembled WGS sequence"/>
</dbReference>
<keyword evidence="2" id="KW-1185">Reference proteome</keyword>
<accession>A0A3N4N543</accession>
<dbReference type="EMBL" id="RMBX01000001">
    <property type="protein sequence ID" value="RPD42743.1"/>
    <property type="molecule type" value="Genomic_DNA"/>
</dbReference>
<dbReference type="AlphaFoldDB" id="A0A3N4N543"/>
<name>A0A3N4N543_9BACT</name>
<evidence type="ECO:0000313" key="1">
    <source>
        <dbReference type="EMBL" id="RPD42743.1"/>
    </source>
</evidence>
<evidence type="ECO:0000313" key="2">
    <source>
        <dbReference type="Proteomes" id="UP000279089"/>
    </source>
</evidence>
<protein>
    <submittedName>
        <fullName evidence="1">Uncharacterized protein</fullName>
    </submittedName>
</protein>
<reference evidence="2" key="1">
    <citation type="submission" date="2018-11" db="EMBL/GenBank/DDBJ databases">
        <title>Chitinophaga lutea sp.nov., isolate from arsenic contaminated soil.</title>
        <authorList>
            <person name="Zong Y."/>
        </authorList>
    </citation>
    <scope>NUCLEOTIDE SEQUENCE [LARGE SCALE GENOMIC DNA]</scope>
    <source>
        <strain evidence="2">YLT18</strain>
    </source>
</reference>
<organism evidence="1 2">
    <name type="scientific">Chitinophaga barathri</name>
    <dbReference type="NCBI Taxonomy" id="1647451"/>
    <lineage>
        <taxon>Bacteria</taxon>
        <taxon>Pseudomonadati</taxon>
        <taxon>Bacteroidota</taxon>
        <taxon>Chitinophagia</taxon>
        <taxon>Chitinophagales</taxon>
        <taxon>Chitinophagaceae</taxon>
        <taxon>Chitinophaga</taxon>
    </lineage>
</organism>